<name>A0ABD0LDU1_9CAEN</name>
<dbReference type="EMBL" id="JACVVK020000057">
    <property type="protein sequence ID" value="KAK7497600.1"/>
    <property type="molecule type" value="Genomic_DNA"/>
</dbReference>
<accession>A0ABD0LDU1</accession>
<evidence type="ECO:0000313" key="6">
    <source>
        <dbReference type="Proteomes" id="UP001519460"/>
    </source>
</evidence>
<evidence type="ECO:0000256" key="4">
    <source>
        <dbReference type="SAM" id="MobiDB-lite"/>
    </source>
</evidence>
<evidence type="ECO:0000313" key="5">
    <source>
        <dbReference type="EMBL" id="KAK7497600.1"/>
    </source>
</evidence>
<gene>
    <name evidence="5" type="ORF">BaRGS_00011240</name>
</gene>
<dbReference type="InterPro" id="IPR019786">
    <property type="entry name" value="Zinc_finger_PHD-type_CS"/>
</dbReference>
<dbReference type="Proteomes" id="UP001519460">
    <property type="component" value="Unassembled WGS sequence"/>
</dbReference>
<keyword evidence="1" id="KW-0479">Metal-binding</keyword>
<comment type="caution">
    <text evidence="5">The sequence shown here is derived from an EMBL/GenBank/DDBJ whole genome shotgun (WGS) entry which is preliminary data.</text>
</comment>
<feature type="region of interest" description="Disordered" evidence="4">
    <location>
        <begin position="1"/>
        <end position="33"/>
    </location>
</feature>
<evidence type="ECO:0008006" key="7">
    <source>
        <dbReference type="Google" id="ProtNLM"/>
    </source>
</evidence>
<evidence type="ECO:0000256" key="3">
    <source>
        <dbReference type="ARBA" id="ARBA00022833"/>
    </source>
</evidence>
<keyword evidence="3" id="KW-0862">Zinc</keyword>
<proteinExistence type="predicted"/>
<keyword evidence="6" id="KW-1185">Reference proteome</keyword>
<dbReference type="PROSITE" id="PS01359">
    <property type="entry name" value="ZF_PHD_1"/>
    <property type="match status" value="1"/>
</dbReference>
<evidence type="ECO:0000256" key="2">
    <source>
        <dbReference type="ARBA" id="ARBA00022771"/>
    </source>
</evidence>
<dbReference type="InterPro" id="IPR011011">
    <property type="entry name" value="Znf_FYVE_PHD"/>
</dbReference>
<keyword evidence="2" id="KW-0863">Zinc-finger</keyword>
<sequence length="118" mass="13911">MAQMTEDVYSFETDGEPEREEGAHTPYDSDDSSDVEEWLCCGCNTHAIDSLKLETDEILEDDPIYFDEDDTPWVHCPTCTRHFHVRCVPFWTVRKYILSVDDNYYVCENCLVARRFPW</sequence>
<dbReference type="InterPro" id="IPR013083">
    <property type="entry name" value="Znf_RING/FYVE/PHD"/>
</dbReference>
<dbReference type="GO" id="GO:0008270">
    <property type="term" value="F:zinc ion binding"/>
    <property type="evidence" value="ECO:0007669"/>
    <property type="project" value="UniProtKB-KW"/>
</dbReference>
<dbReference type="AlphaFoldDB" id="A0ABD0LDU1"/>
<protein>
    <recommendedName>
        <fullName evidence="7">Zinc finger PHD-type domain-containing protein</fullName>
    </recommendedName>
</protein>
<organism evidence="5 6">
    <name type="scientific">Batillaria attramentaria</name>
    <dbReference type="NCBI Taxonomy" id="370345"/>
    <lineage>
        <taxon>Eukaryota</taxon>
        <taxon>Metazoa</taxon>
        <taxon>Spiralia</taxon>
        <taxon>Lophotrochozoa</taxon>
        <taxon>Mollusca</taxon>
        <taxon>Gastropoda</taxon>
        <taxon>Caenogastropoda</taxon>
        <taxon>Sorbeoconcha</taxon>
        <taxon>Cerithioidea</taxon>
        <taxon>Batillariidae</taxon>
        <taxon>Batillaria</taxon>
    </lineage>
</organism>
<reference evidence="5 6" key="1">
    <citation type="journal article" date="2023" name="Sci. Data">
        <title>Genome assembly of the Korean intertidal mud-creeper Batillaria attramentaria.</title>
        <authorList>
            <person name="Patra A.K."/>
            <person name="Ho P.T."/>
            <person name="Jun S."/>
            <person name="Lee S.J."/>
            <person name="Kim Y."/>
            <person name="Won Y.J."/>
        </authorList>
    </citation>
    <scope>NUCLEOTIDE SEQUENCE [LARGE SCALE GENOMIC DNA]</scope>
    <source>
        <strain evidence="5">Wonlab-2016</strain>
    </source>
</reference>
<dbReference type="Gene3D" id="3.30.40.10">
    <property type="entry name" value="Zinc/RING finger domain, C3HC4 (zinc finger)"/>
    <property type="match status" value="1"/>
</dbReference>
<dbReference type="SUPFAM" id="SSF57903">
    <property type="entry name" value="FYVE/PHD zinc finger"/>
    <property type="match status" value="1"/>
</dbReference>
<evidence type="ECO:0000256" key="1">
    <source>
        <dbReference type="ARBA" id="ARBA00022723"/>
    </source>
</evidence>